<name>A0A0E9XBM7_ANGAN</name>
<evidence type="ECO:0000313" key="1">
    <source>
        <dbReference type="EMBL" id="JAI00168.1"/>
    </source>
</evidence>
<sequence length="80" mass="9328">MPINKSELNCMKLRHKYANSGRPLQCKGSQNFPKNVLRRGSLRCPVYRWMAQRLNRKIDLIARVLGEREIKPCFIVCAVL</sequence>
<dbReference type="EMBL" id="GBXM01008410">
    <property type="protein sequence ID" value="JAI00168.1"/>
    <property type="molecule type" value="Transcribed_RNA"/>
</dbReference>
<reference evidence="1" key="1">
    <citation type="submission" date="2014-11" db="EMBL/GenBank/DDBJ databases">
        <authorList>
            <person name="Amaro Gonzalez C."/>
        </authorList>
    </citation>
    <scope>NUCLEOTIDE SEQUENCE</scope>
</reference>
<dbReference type="AlphaFoldDB" id="A0A0E9XBM7"/>
<proteinExistence type="predicted"/>
<organism evidence="1">
    <name type="scientific">Anguilla anguilla</name>
    <name type="common">European freshwater eel</name>
    <name type="synonym">Muraena anguilla</name>
    <dbReference type="NCBI Taxonomy" id="7936"/>
    <lineage>
        <taxon>Eukaryota</taxon>
        <taxon>Metazoa</taxon>
        <taxon>Chordata</taxon>
        <taxon>Craniata</taxon>
        <taxon>Vertebrata</taxon>
        <taxon>Euteleostomi</taxon>
        <taxon>Actinopterygii</taxon>
        <taxon>Neopterygii</taxon>
        <taxon>Teleostei</taxon>
        <taxon>Anguilliformes</taxon>
        <taxon>Anguillidae</taxon>
        <taxon>Anguilla</taxon>
    </lineage>
</organism>
<protein>
    <submittedName>
        <fullName evidence="1">Uncharacterized protein</fullName>
    </submittedName>
</protein>
<reference evidence="1" key="2">
    <citation type="journal article" date="2015" name="Fish Shellfish Immunol.">
        <title>Early steps in the European eel (Anguilla anguilla)-Vibrio vulnificus interaction in the gills: Role of the RtxA13 toxin.</title>
        <authorList>
            <person name="Callol A."/>
            <person name="Pajuelo D."/>
            <person name="Ebbesson L."/>
            <person name="Teles M."/>
            <person name="MacKenzie S."/>
            <person name="Amaro C."/>
        </authorList>
    </citation>
    <scope>NUCLEOTIDE SEQUENCE</scope>
</reference>
<accession>A0A0E9XBM7</accession>